<feature type="region of interest" description="Disordered" evidence="1">
    <location>
        <begin position="1"/>
        <end position="112"/>
    </location>
</feature>
<dbReference type="Proteomes" id="UP000284842">
    <property type="component" value="Unassembled WGS sequence"/>
</dbReference>
<accession>A0A409WE74</accession>
<dbReference type="InParanoid" id="A0A409WE74"/>
<comment type="caution">
    <text evidence="2">The sequence shown here is derived from an EMBL/GenBank/DDBJ whole genome shotgun (WGS) entry which is preliminary data.</text>
</comment>
<reference evidence="2 3" key="1">
    <citation type="journal article" date="2018" name="Evol. Lett.">
        <title>Horizontal gene cluster transfer increased hallucinogenic mushroom diversity.</title>
        <authorList>
            <person name="Reynolds H.T."/>
            <person name="Vijayakumar V."/>
            <person name="Gluck-Thaler E."/>
            <person name="Korotkin H.B."/>
            <person name="Matheny P.B."/>
            <person name="Slot J.C."/>
        </authorList>
    </citation>
    <scope>NUCLEOTIDE SEQUENCE [LARGE SCALE GENOMIC DNA]</scope>
    <source>
        <strain evidence="2 3">2629</strain>
    </source>
</reference>
<proteinExistence type="predicted"/>
<dbReference type="EMBL" id="NHTK01005530">
    <property type="protein sequence ID" value="PPQ76814.1"/>
    <property type="molecule type" value="Genomic_DNA"/>
</dbReference>
<evidence type="ECO:0000313" key="2">
    <source>
        <dbReference type="EMBL" id="PPQ76814.1"/>
    </source>
</evidence>
<evidence type="ECO:0000256" key="1">
    <source>
        <dbReference type="SAM" id="MobiDB-lite"/>
    </source>
</evidence>
<organism evidence="2 3">
    <name type="scientific">Panaeolus cyanescens</name>
    <dbReference type="NCBI Taxonomy" id="181874"/>
    <lineage>
        <taxon>Eukaryota</taxon>
        <taxon>Fungi</taxon>
        <taxon>Dikarya</taxon>
        <taxon>Basidiomycota</taxon>
        <taxon>Agaricomycotina</taxon>
        <taxon>Agaricomycetes</taxon>
        <taxon>Agaricomycetidae</taxon>
        <taxon>Agaricales</taxon>
        <taxon>Agaricineae</taxon>
        <taxon>Galeropsidaceae</taxon>
        <taxon>Panaeolus</taxon>
    </lineage>
</organism>
<dbReference type="AlphaFoldDB" id="A0A409WE74"/>
<name>A0A409WE74_9AGAR</name>
<gene>
    <name evidence="2" type="ORF">CVT24_011657</name>
</gene>
<feature type="compositionally biased region" description="Low complexity" evidence="1">
    <location>
        <begin position="50"/>
        <end position="68"/>
    </location>
</feature>
<protein>
    <submittedName>
        <fullName evidence="2">Uncharacterized protein</fullName>
    </submittedName>
</protein>
<evidence type="ECO:0000313" key="3">
    <source>
        <dbReference type="Proteomes" id="UP000284842"/>
    </source>
</evidence>
<sequence>MSRPTMRVTDDNDSIVDIEDSDEEDIIDKSNKKCQKRYDSEETDTEESYTDGTATTNGNDGTDGSTGSKSDDDKASGEGTTSAVSENEDGDYEPNPEWQAIIARRGGRGRKDMKTYKDQGVNTVLNEGVLPDKVGGMGMGSVDKDGSSGHDFGANVTIRDKKRKRVDEPACETCISKKNCVQVIINVHDSNSKIKVSVEEEYC</sequence>
<feature type="compositionally biased region" description="Acidic residues" evidence="1">
    <location>
        <begin position="11"/>
        <end position="26"/>
    </location>
</feature>
<feature type="compositionally biased region" description="Basic and acidic residues" evidence="1">
    <location>
        <begin position="27"/>
        <end position="40"/>
    </location>
</feature>
<keyword evidence="3" id="KW-1185">Reference proteome</keyword>